<evidence type="ECO:0000313" key="2">
    <source>
        <dbReference type="Proteomes" id="UP000054662"/>
    </source>
</evidence>
<proteinExistence type="predicted"/>
<sequence length="288" mass="33326">MRPNCFIAPLVLIPLCSYSQVMLHTDRMTPGNNLSPRNSIEKTYANIPNALHEQQAFTRTMDYPTQIIRMSASMEGQQLTCDQVNEAIEEKIIRFITTDKFSYQTYFSCTYNPDTHYAIHFKINSYFDAINDEAVTYLQSYLNANNGSEFLGTHLNIEPAQGLVIALTFSAGTKKNPTNPPFIEYRQDRANFYFKNNYEMNKHFLTAIKNNFYSNEPEKILPFLDRWLFPHAGTVYKAVLRDANYTELRPEQIFLMKHGEPIFVSDLKYHFAHSCAKYANKRCLIQGG</sequence>
<dbReference type="RefSeq" id="WP_058494302.1">
    <property type="nucleotide sequence ID" value="NZ_CBCRUR010000017.1"/>
</dbReference>
<dbReference type="EMBL" id="LNZC01000031">
    <property type="protein sequence ID" value="KTD75994.1"/>
    <property type="molecule type" value="Genomic_DNA"/>
</dbReference>
<dbReference type="Proteomes" id="UP000054662">
    <property type="component" value="Unassembled WGS sequence"/>
</dbReference>
<gene>
    <name evidence="1" type="ORF">Lwor_2560</name>
</gene>
<keyword evidence="2" id="KW-1185">Reference proteome</keyword>
<evidence type="ECO:0000313" key="1">
    <source>
        <dbReference type="EMBL" id="KTD75994.1"/>
    </source>
</evidence>
<dbReference type="OrthoDB" id="5646153at2"/>
<accession>A0A0W1A3X4</accession>
<organism evidence="1 2">
    <name type="scientific">Legionella worsleiensis</name>
    <dbReference type="NCBI Taxonomy" id="45076"/>
    <lineage>
        <taxon>Bacteria</taxon>
        <taxon>Pseudomonadati</taxon>
        <taxon>Pseudomonadota</taxon>
        <taxon>Gammaproteobacteria</taxon>
        <taxon>Legionellales</taxon>
        <taxon>Legionellaceae</taxon>
        <taxon>Legionella</taxon>
    </lineage>
</organism>
<reference evidence="1 2" key="1">
    <citation type="submission" date="2015-11" db="EMBL/GenBank/DDBJ databases">
        <title>Genomic analysis of 38 Legionella species identifies large and diverse effector repertoires.</title>
        <authorList>
            <person name="Burstein D."/>
            <person name="Amaro F."/>
            <person name="Zusman T."/>
            <person name="Lifshitz Z."/>
            <person name="Cohen O."/>
            <person name="Gilbert J.A."/>
            <person name="Pupko T."/>
            <person name="Shuman H.A."/>
            <person name="Segal G."/>
        </authorList>
    </citation>
    <scope>NUCLEOTIDE SEQUENCE [LARGE SCALE GENOMIC DNA]</scope>
    <source>
        <strain evidence="1 2">ATCC 49508</strain>
    </source>
</reference>
<dbReference type="AlphaFoldDB" id="A0A0W1A3X4"/>
<dbReference type="CDD" id="cd21108">
    <property type="entry name" value="Lpg0189-like"/>
    <property type="match status" value="1"/>
</dbReference>
<dbReference type="Pfam" id="PF24274">
    <property type="entry name" value="NttE"/>
    <property type="match status" value="1"/>
</dbReference>
<dbReference type="NCBIfam" id="NF037977">
    <property type="entry name" value="Lpg0189_fam"/>
    <property type="match status" value="1"/>
</dbReference>
<name>A0A0W1A3X4_9GAMM</name>
<dbReference type="PATRIC" id="fig|45076.6.peg.2811"/>
<dbReference type="InterPro" id="IPR056213">
    <property type="entry name" value="NttE-like"/>
</dbReference>
<comment type="caution">
    <text evidence="1">The sequence shown here is derived from an EMBL/GenBank/DDBJ whole genome shotgun (WGS) entry which is preliminary data.</text>
</comment>
<protein>
    <submittedName>
        <fullName evidence="1">Uncharacterized protein</fullName>
    </submittedName>
</protein>